<name>A0A9P0NE13_9DIPT</name>
<sequence length="337" mass="37957">MYLSKSSTIPAKTISTIVSCTKISRSEISSRKISLSASVSAVKVNLPKTSSTIILPKKLSSSKIRQRKILDTKNSLGSLHATRILANQVSSSSIQPVKKLSSMMIEQRKMSTHKISSSAVPSTGILANQVSSSSKQPPKKLPSVKIQQYKMQPIKNKAISAMPLSSKIISKKMNSKKMSAVKSSQSCHREMILTSPHFNFNDLPYDHELIDFTSPALRDNFNCLLEHFQDSPFKIKKELLRYLQVWDQFYGSPNLNAETRKIFEKCPGLKRELLEYNVLVKIQDCKYVTLSRMTSEASGSKINNNNLHCNRIRIRSDDIGDEDVKEKGSKRWKICMN</sequence>
<keyword evidence="2" id="KW-1185">Reference proteome</keyword>
<accession>A0A9P0NE13</accession>
<dbReference type="EMBL" id="OU895878">
    <property type="protein sequence ID" value="CAH1721795.1"/>
    <property type="molecule type" value="Genomic_DNA"/>
</dbReference>
<evidence type="ECO:0000313" key="2">
    <source>
        <dbReference type="Proteomes" id="UP001153620"/>
    </source>
</evidence>
<reference evidence="1" key="2">
    <citation type="submission" date="2022-10" db="EMBL/GenBank/DDBJ databases">
        <authorList>
            <consortium name="ENA_rothamsted_submissions"/>
            <consortium name="culmorum"/>
            <person name="King R."/>
        </authorList>
    </citation>
    <scope>NUCLEOTIDE SEQUENCE</scope>
</reference>
<dbReference type="OrthoDB" id="10031169at2759"/>
<evidence type="ECO:0000313" key="1">
    <source>
        <dbReference type="EMBL" id="CAH1721795.1"/>
    </source>
</evidence>
<dbReference type="AlphaFoldDB" id="A0A9P0NE13"/>
<reference evidence="1" key="1">
    <citation type="submission" date="2022-01" db="EMBL/GenBank/DDBJ databases">
        <authorList>
            <person name="King R."/>
        </authorList>
    </citation>
    <scope>NUCLEOTIDE SEQUENCE</scope>
</reference>
<gene>
    <name evidence="1" type="ORF">CHIRRI_LOCUS8123</name>
</gene>
<proteinExistence type="predicted"/>
<protein>
    <submittedName>
        <fullName evidence="1">Uncharacterized protein</fullName>
    </submittedName>
</protein>
<organism evidence="1 2">
    <name type="scientific">Chironomus riparius</name>
    <dbReference type="NCBI Taxonomy" id="315576"/>
    <lineage>
        <taxon>Eukaryota</taxon>
        <taxon>Metazoa</taxon>
        <taxon>Ecdysozoa</taxon>
        <taxon>Arthropoda</taxon>
        <taxon>Hexapoda</taxon>
        <taxon>Insecta</taxon>
        <taxon>Pterygota</taxon>
        <taxon>Neoptera</taxon>
        <taxon>Endopterygota</taxon>
        <taxon>Diptera</taxon>
        <taxon>Nematocera</taxon>
        <taxon>Chironomoidea</taxon>
        <taxon>Chironomidae</taxon>
        <taxon>Chironominae</taxon>
        <taxon>Chironomus</taxon>
    </lineage>
</organism>
<dbReference type="Proteomes" id="UP001153620">
    <property type="component" value="Chromosome 2"/>
</dbReference>